<feature type="domain" description="ELK" evidence="8">
    <location>
        <begin position="1727"/>
        <end position="1746"/>
    </location>
</feature>
<feature type="domain" description="ELK" evidence="8">
    <location>
        <begin position="1880"/>
        <end position="1902"/>
    </location>
</feature>
<evidence type="ECO:0000256" key="7">
    <source>
        <dbReference type="SAM" id="MobiDB-lite"/>
    </source>
</evidence>
<dbReference type="GO" id="GO:0060090">
    <property type="term" value="F:molecular adaptor activity"/>
    <property type="evidence" value="ECO:0007669"/>
    <property type="project" value="InterPro"/>
</dbReference>
<feature type="coiled-coil region" evidence="6">
    <location>
        <begin position="117"/>
        <end position="195"/>
    </location>
</feature>
<feature type="compositionally biased region" description="Basic and acidic residues" evidence="7">
    <location>
        <begin position="72"/>
        <end position="87"/>
    </location>
</feature>
<feature type="coiled-coil region" evidence="6">
    <location>
        <begin position="2162"/>
        <end position="2286"/>
    </location>
</feature>
<feature type="coiled-coil region" evidence="6">
    <location>
        <begin position="3318"/>
        <end position="3394"/>
    </location>
</feature>
<feature type="domain" description="ELK" evidence="8">
    <location>
        <begin position="1420"/>
        <end position="1443"/>
    </location>
</feature>
<feature type="coiled-coil region" evidence="6">
    <location>
        <begin position="1519"/>
        <end position="1553"/>
    </location>
</feature>
<dbReference type="GO" id="GO:0007165">
    <property type="term" value="P:signal transduction"/>
    <property type="evidence" value="ECO:0007669"/>
    <property type="project" value="InterPro"/>
</dbReference>
<dbReference type="STRING" id="38772.ENSGAGP00000001045"/>
<evidence type="ECO:0000256" key="2">
    <source>
        <dbReference type="ARBA" id="ARBA00022490"/>
    </source>
</evidence>
<feature type="region of interest" description="Disordered" evidence="7">
    <location>
        <begin position="72"/>
        <end position="102"/>
    </location>
</feature>
<feature type="domain" description="ELK" evidence="8">
    <location>
        <begin position="369"/>
        <end position="390"/>
    </location>
</feature>
<reference evidence="10" key="1">
    <citation type="journal article" date="2017" name="PLoS ONE">
        <title>The Agassiz's desert tortoise genome provides a resource for the conservation of a threatened species.</title>
        <authorList>
            <person name="Tollis M."/>
            <person name="DeNardo D.F."/>
            <person name="Cornelius J.A."/>
            <person name="Dolby G.A."/>
            <person name="Edwards T."/>
            <person name="Henen B.T."/>
            <person name="Karl A.E."/>
            <person name="Murphy R.W."/>
            <person name="Kusumi K."/>
        </authorList>
    </citation>
    <scope>NUCLEOTIDE SEQUENCE [LARGE SCALE GENOMIC DNA]</scope>
</reference>
<evidence type="ECO:0000313" key="9">
    <source>
        <dbReference type="Ensembl" id="ENSGAGP00000001045.1"/>
    </source>
</evidence>
<feature type="coiled-coil region" evidence="6">
    <location>
        <begin position="2576"/>
        <end position="2760"/>
    </location>
</feature>
<evidence type="ECO:0000256" key="6">
    <source>
        <dbReference type="SAM" id="Coils"/>
    </source>
</evidence>
<feature type="domain" description="ELK" evidence="8">
    <location>
        <begin position="3841"/>
        <end position="3859"/>
    </location>
</feature>
<feature type="coiled-coil region" evidence="6">
    <location>
        <begin position="3770"/>
        <end position="3917"/>
    </location>
</feature>
<feature type="coiled-coil region" evidence="6">
    <location>
        <begin position="2888"/>
        <end position="2963"/>
    </location>
</feature>
<feature type="region of interest" description="Disordered" evidence="7">
    <location>
        <begin position="4138"/>
        <end position="4163"/>
    </location>
</feature>
<dbReference type="SMART" id="SM01188">
    <property type="entry name" value="ELK"/>
    <property type="match status" value="10"/>
</dbReference>
<feature type="coiled-coil region" evidence="6">
    <location>
        <begin position="2018"/>
        <end position="2119"/>
    </location>
</feature>
<evidence type="ECO:0000259" key="8">
    <source>
        <dbReference type="SMART" id="SM01188"/>
    </source>
</evidence>
<feature type="domain" description="ELK" evidence="8">
    <location>
        <begin position="1294"/>
        <end position="1315"/>
    </location>
</feature>
<organism evidence="9 10">
    <name type="scientific">Gopherus agassizii</name>
    <name type="common">Agassiz's desert tortoise</name>
    <dbReference type="NCBI Taxonomy" id="38772"/>
    <lineage>
        <taxon>Eukaryota</taxon>
        <taxon>Metazoa</taxon>
        <taxon>Chordata</taxon>
        <taxon>Craniata</taxon>
        <taxon>Vertebrata</taxon>
        <taxon>Euteleostomi</taxon>
        <taxon>Archelosauria</taxon>
        <taxon>Testudinata</taxon>
        <taxon>Testudines</taxon>
        <taxon>Cryptodira</taxon>
        <taxon>Durocryptodira</taxon>
        <taxon>Testudinoidea</taxon>
        <taxon>Testudinidae</taxon>
        <taxon>Gopherus</taxon>
    </lineage>
</organism>
<feature type="region of interest" description="Disordered" evidence="7">
    <location>
        <begin position="1"/>
        <end position="47"/>
    </location>
</feature>
<evidence type="ECO:0000256" key="4">
    <source>
        <dbReference type="ARBA" id="ARBA00023054"/>
    </source>
</evidence>
<keyword evidence="10" id="KW-1185">Reference proteome</keyword>
<dbReference type="GO" id="GO:0005813">
    <property type="term" value="C:centrosome"/>
    <property type="evidence" value="ECO:0007669"/>
    <property type="project" value="UniProtKB-SubCell"/>
</dbReference>
<feature type="coiled-coil region" evidence="6">
    <location>
        <begin position="3137"/>
        <end position="3241"/>
    </location>
</feature>
<dbReference type="InterPro" id="IPR019528">
    <property type="entry name" value="PACT_domain"/>
</dbReference>
<keyword evidence="2" id="KW-0963">Cytoplasm</keyword>
<evidence type="ECO:0000256" key="3">
    <source>
        <dbReference type="ARBA" id="ARBA00022553"/>
    </source>
</evidence>
<dbReference type="InterPro" id="IPR005539">
    <property type="entry name" value="ELK_dom"/>
</dbReference>
<keyword evidence="5" id="KW-0206">Cytoskeleton</keyword>
<dbReference type="GO" id="GO:0003677">
    <property type="term" value="F:DNA binding"/>
    <property type="evidence" value="ECO:0007669"/>
    <property type="project" value="InterPro"/>
</dbReference>
<feature type="coiled-coil region" evidence="6">
    <location>
        <begin position="1311"/>
        <end position="1492"/>
    </location>
</feature>
<feature type="domain" description="ELK" evidence="8">
    <location>
        <begin position="1557"/>
        <end position="1578"/>
    </location>
</feature>
<dbReference type="GO" id="GO:0005737">
    <property type="term" value="C:cytoplasm"/>
    <property type="evidence" value="ECO:0007669"/>
    <property type="project" value="UniProtKB-ARBA"/>
</dbReference>
<feature type="coiled-coil region" evidence="6">
    <location>
        <begin position="2803"/>
        <end position="2841"/>
    </location>
</feature>
<keyword evidence="3" id="KW-0597">Phosphoprotein</keyword>
<feature type="coiled-coil region" evidence="6">
    <location>
        <begin position="828"/>
        <end position="1164"/>
    </location>
</feature>
<feature type="domain" description="ELK" evidence="8">
    <location>
        <begin position="1138"/>
        <end position="1159"/>
    </location>
</feature>
<feature type="compositionally biased region" description="Basic and acidic residues" evidence="7">
    <location>
        <begin position="1"/>
        <end position="13"/>
    </location>
</feature>
<reference evidence="9" key="2">
    <citation type="submission" date="2025-08" db="UniProtKB">
        <authorList>
            <consortium name="Ensembl"/>
        </authorList>
    </citation>
    <scope>IDENTIFICATION</scope>
</reference>
<keyword evidence="4 6" id="KW-0175">Coiled coil</keyword>
<comment type="subcellular location">
    <subcellularLocation>
        <location evidence="1">Cytoplasm</location>
        <location evidence="1">Cytoskeleton</location>
        <location evidence="1">Microtubule organizing center</location>
        <location evidence="1">Centrosome</location>
    </subcellularLocation>
</comment>
<reference evidence="9" key="3">
    <citation type="submission" date="2025-09" db="UniProtKB">
        <authorList>
            <consortium name="Ensembl"/>
        </authorList>
    </citation>
    <scope>IDENTIFICATION</scope>
</reference>
<feature type="domain" description="ELK" evidence="8">
    <location>
        <begin position="1352"/>
        <end position="1373"/>
    </location>
</feature>
<evidence type="ECO:0000256" key="1">
    <source>
        <dbReference type="ARBA" id="ARBA00004300"/>
    </source>
</evidence>
<evidence type="ECO:0000256" key="5">
    <source>
        <dbReference type="ARBA" id="ARBA00023212"/>
    </source>
</evidence>
<feature type="coiled-coil region" evidence="6">
    <location>
        <begin position="2990"/>
        <end position="3073"/>
    </location>
</feature>
<accession>A0A452GHJ4</accession>
<dbReference type="Proteomes" id="UP000291020">
    <property type="component" value="Unassembled WGS sequence"/>
</dbReference>
<feature type="coiled-coil region" evidence="6">
    <location>
        <begin position="423"/>
        <end position="538"/>
    </location>
</feature>
<feature type="coiled-coil region" evidence="6">
    <location>
        <begin position="3964"/>
        <end position="3998"/>
    </location>
</feature>
<dbReference type="Pfam" id="PF10495">
    <property type="entry name" value="PACT_coil_coil"/>
    <property type="match status" value="1"/>
</dbReference>
<feature type="coiled-coil region" evidence="6">
    <location>
        <begin position="732"/>
        <end position="804"/>
    </location>
</feature>
<feature type="coiled-coil region" evidence="6">
    <location>
        <begin position="220"/>
        <end position="275"/>
    </location>
</feature>
<evidence type="ECO:0000313" key="10">
    <source>
        <dbReference type="Proteomes" id="UP000291020"/>
    </source>
</evidence>
<protein>
    <recommendedName>
        <fullName evidence="8">ELK domain-containing protein</fullName>
    </recommendedName>
</protein>
<feature type="coiled-coil region" evidence="6">
    <location>
        <begin position="2492"/>
        <end position="2519"/>
    </location>
</feature>
<feature type="coiled-coil region" evidence="6">
    <location>
        <begin position="4323"/>
        <end position="4398"/>
    </location>
</feature>
<dbReference type="InterPro" id="IPR028745">
    <property type="entry name" value="AKAP9/Pericentrin"/>
</dbReference>
<name>A0A452GHJ4_9SAUR</name>
<proteinExistence type="predicted"/>
<feature type="coiled-coil region" evidence="6">
    <location>
        <begin position="1582"/>
        <end position="1805"/>
    </location>
</feature>
<feature type="coiled-coil region" evidence="6">
    <location>
        <begin position="1200"/>
        <end position="1265"/>
    </location>
</feature>
<dbReference type="PANTHER" id="PTHR44981">
    <property type="entry name" value="PERICENTRIN-LIKE PROTEIN, ISOFORM F"/>
    <property type="match status" value="1"/>
</dbReference>
<feature type="domain" description="ELK" evidence="8">
    <location>
        <begin position="1586"/>
        <end position="1604"/>
    </location>
</feature>
<feature type="coiled-coil region" evidence="6">
    <location>
        <begin position="368"/>
        <end position="395"/>
    </location>
</feature>
<sequence>MDEERRRKLEAGRAKLAHFRQRKTKGDNTQSQKKAAKRKGSSDYMQNIPKEECVIVAQDSDVLTDLNISVESKTEETETRSENKADVDLSNSNPNLVDDRASEEYDQLDVQMCRTRIMELEKRLLDKQEATEKLTAEVDDLLEQLAQHSEATHLQELETAVQERNEIIAQLTSNLQQARQNRDDIQEEASLLADQIHGLQLQLHEANELLKSRIPGKSELSQAQEQMAVFQNRLKEQSSQLQIMHQKAHDLELQLESSQKNTKDKESLLAQKEENLSNTMQQMYNNIGEKEEIIKGLQDVVTSERSNLSLLQHTLSLRDIEIMQLKNEIASAKMKEQECIEELKAYHKRNICRQLEECHRKERVTVKEVCEEEMNKKYKNELEQLKRENSALNYDEDSQNLNAIIIDLNNKLHESEIHRDSLCKQLKNQMEDFQREKSEIELRYKDLVEDLKLQLTNAEKQAKEAQESKQEKEYLNDEIQKLNSFIQDLSEKLLLETKNNKDLKHKHDEEITIYNLKLKKLEQEEKLLQAVSESQKAELEKMQTKLCQHEGEIQLVREELEFQHGLRVDSFKTELKDTHRTLKKVKAKKAHKSYEADNMSEENVVELGSFIEDADILTKYLVSTERWEQSHISDDSELLDAEEGRLDRFVLDSSNILEPNMDSTADKLMFSPDEQKCLSSVLQGTSDETELDAEAFASYLSGDSLLQNEINDNKEVKDEEKAGLMERCVKLIKQLSEKESALNKSYQETQEALEKWEKATAELSIAHLELNKERETRVRCEEELDQKVKKEKELENKINFLETQGEVCIEELGLGIKVSKSHTWQEMIKDLKQERETLMMQLRAQEQLVKEVQEQKTASDSVTSEVQSLFGRQLAALQSQRDQMQAQLDAQKAKNQTMAELLGQKTIVEETLLKEQEALKAEISNKEQSLTLTLRENVILQERFSAVEQNLIKAEKALEENLEKNIHDLNMKTKNFEKALECERLEFEEKLKSSNLELQKLNTEIQAKKTEYTEKENKLTEEVAYLKKVQVELENHLQETVQKSAQAMEEVQSEMRRHYEEEISKMESHHLSETAKMNLIHQKEIEKLNAEIKDKVEKQQNLEEERKEQIGLIKKVHEREHDREISELIIKHEDEMKELRAELIKKQQQLLDELQQQMEGRHKTEVQHAQLQSQTLHNLELEALRLSLTNMHTSQLELMQSNLRKEKETALVELREMLNDKRAQEVAILQSRHQFELEHIDEQHLKEKEEIALKHQQELDEKKKIELEMEKEHIQTLETLNGDWALKTETCLKNVREELSEKHQTEMGELQKTLKLELDRVKEELKSLSLEKEQVEMKYENLENEHQKAITKLREQLQTEHDQCLENLKRKSKEREQEMQQEMEKLQATYEELKTQSQEEIKQLWSQLDSTRASRQELSELKEQLLARTSHVDEIERLKQDFEQQQQQRRNEHETELEQLRIYFEEKLGAAEENYREELTLLHQRLQELKEYSLLESEISQDQPLDISSSVTLLEEASEKERRDTLDQLTQQLEQHKEELTCLRLQMEEKHRHELDSLRSSLALQYKEDLMKMKMDLSDRYISEIEELKKKHCLDLEQLRAKLSEEHIKEITKLRLQSAQDAARQVEAEVAERVCVLDNEHKAKLSLLQSEKQHIAELQGEIQHLEREITKLKDIGVQHETQLKEEMEKIKCKLVDNHKNELKRAREEVQQMEQLHKEKEEEWKCEREALRIKAEEKLSQLRTELEDKAEYEKQTLQKKFELREAEMNQLQDQQAARIVELEKSLKEQQNSLQQLEDSLASMQTTQKAQAQYDSELQAARTLMEKDLEKATFELQEECAAKLMEAQNKFMEEHKVMTQKFTTEQEVLLQELKGKHADELELQSQQLQEKHKQQILSLTVELETKHQAETETLKSTLQSKQQAQLEAHIAELQAKHQAQIDELEAKHLSNLDSLESSYLSEIQIIRDEHKQVVEELQMHFTEQLQEKDKANQAILTQELERLKLKHSEELQLSQDNLKIELATIHIEKLKAMAAELEEAHKEDLNTALQNQRCMLEEESHKALDVLREEVLQMEEHHKKALKELQDLHVTEVQKQKEEYSWQLQEELEKLKAQHEHEEKMYASASTSEVETVRAALLAQFEEVKLKQQLQFQDEIELLKCQSEVLLEQQITQLKEEFEAERKTAWRSKEQVLIQETEKAQAHYKKEKEELSVQIQEKTNIIIQLEKKVESLNHELEETNCELETLLQRRDRENQEGEYLVAMLRSDIELSQNERKKLQESYQQILKLFVEMVKATIATEDLICKKVGLCLDDSLASGDSRESRSMMEEVGFIQHFKAREKHDLEKSDLLDETLTEHNQISAVTDEGSELSQHLCESVFASPDMAFENEEMILKICRRLRTAVEKLLELVTESTKQLEKTHEIHAHFEEEFSRRTQETAQVVNQHHDLMECLNEESEAKNQLALELHKAEGIIEGYVVEKAALEEAMSLKEESERRLVLELESLQEQFQKLTQEQAILREERDMLISQKKALAANVGEIEVGVPVANVAKKEDSGLLKEVEFLAKEKLELQCQAEKDHSTLRSQMKALEVELEEQMDQNQKLAKKSLEVTDLRQQIQVLEKQLRSQRQFMDEQAIEREHERDEFQQEIQKLEDQLKLSGKSQTSGEPKQYGIFELTLQIESLQAEIKDKTDDYNKLLLEKEQKYREVTVQDKEIEELAARIRELELTNTEASKTVSRLEQELQKMKKRETELTQDKEALQQQQYNNLIQISALQSKLDEARHRVPSEGSSDHGLKEQLQAEQEALLLKEREILSLLEQLEQFKENLINKNEEILRLNLQLEMQKNLAAGIGQLQVENVHLKEDIAKLHMMQSQNVGNSESAVLQFPQALLEEKNQEIDHLNEQIERLQRELEGATDNKVVENGKSEIDELRLLVEHLRGDQERLHRDKAEEVEQLHGVIEKLQKELVQLEPMYHEVSDSQDNLNLLWLEKQAENLQNELKKGSLDFQEHSDKNKKAVLLHSKLKELQEELELVSTAREALQQLLEEKESQFKMEVEILEQNLQNVQESSRQHLAELTSLKVQHDAFQEEYSLLKTLLSQRDGEIGIMSTRIQELEDTLRAREALLLESDLQIKTVAEQRVVEAAELQHLTEKIARLEDELLKKDLHQKTEAEEVQTLQSEVSRLDFKVQTLNQKEVVYQREIDELQANAIKLKDQIQEFLKELQALRSERDDLYSQLESYKEKDQSNDQEAKLHKSVFKQEEVLVHTNGMERLGEERGANADQSFAASVSQSDKLILVQLEATNTSENHKDLITKMTLHQEELKSELACVKKELELSEEQTGKILEDIKEKDAAIADLKTHSRNLKTQIKQLQETLLTQEAEMTDKARELQDLKKQCQQILEFHQTPDSMKCKLNNLSQNTEHDKESPKDFKCLVMDMTSWDSPEIVRKQETSIELQPSLHLTPFSEVDSVHSTDFEMKHNKSSVVQGDTPGLLGYQGLYANTNEEAVVRLHLKSPAFSESTYSIPEYQNTDKRIPVRDVDNFTLTPSDSQDDLRSTMSGLEGASDGYVSNASSDLAAKLNQELETSEHLDASFLAYLQYCGIFQDAMDPVTEKETISPQLKSVLKMVYEDSRRILALSEHPFPLSDQKSIQQSAAAEGWRKEGLILLDAIQSLRDYLSKVEDRGDKESSDTSFDWRGELLQAVQSVLEKERNMFQIDLQSHLCNPGSGDEGSLVEKLEHIVKRQEEQQRTVLEHLLSSDRNSLLSEIQDLRAQLRMTHLQNQEKLQQLQETLTNAEDRGSKQEHQLRRKVELLEYKLQQEKTIANDLQNSLSEEQERASEMHELLKQERSVVSDLKSELSESKEENESLQTFLQKLQREILQLRSELENKEKDLTVALQDLQNEHSKQKELRNIFEEQHLQHKLREDEKTKALEELQAALELQCIQNNQMSVALEHEKSANDNLRKELQIEHSRCEALLSQERNKLTELQSNLEVEKNHSLELLNALNHERVLTEQLSMRGNEDSSCQHKESLVEQTFVQELQAQLDAERSRAMELAAIIEKTHQQAIQSKRQLEAEVQMCCEETQKEREISTKLRATLESLQSQKQEVIRSLEIQREREAKLKVDWEQLQTLFRTMKEQEKRKKEEREKERREEQRAEFEKRTEWQKDKERVHELELQHQRDEHRIKELQQTLAELEKQERNLASQKSQRELSSCPIKNDYNANLSLTTETEALHLQQQQLEKIRQQLLFAAVHLNEFIYKTVDKTVNDWSASNDEAIASLLHTLKELKSELLTSSTPLKPLQGSVSLVDLLLKENGELTKSVTTLTEEKLELRAVISQLEKNLQQHHRRGISNRQIRSTDDAHSVQESERASWQREKTILQNALKQAESELAKATVEIENKPVMETSNPKLQKLYKKYLRAESFRKALVYQKKYLLLLLGGFQDCEQATLSLIARMGVYPSPADLQVSESRSRPFTKFRSAVRVVIAVSRLKFLVKKWHKVNRKGAQGENISHSIGHNPVSGARTEVLRQQQLPSVNVNSPPTRDIGSCHRTSSARFVNHSPKSSYWLHNRLHPSTSSVSEKSLVSTQDPERSLTEYIHRLEVIQQRLGGAQIGSTPGRPHQRNIK</sequence>
<dbReference type="PANTHER" id="PTHR44981:SF3">
    <property type="entry name" value="PERICENTRIN"/>
    <property type="match status" value="1"/>
</dbReference>
<dbReference type="Ensembl" id="ENSGAGT00000001177.1">
    <property type="protein sequence ID" value="ENSGAGP00000001045.1"/>
    <property type="gene ID" value="ENSGAGG00000000844.1"/>
</dbReference>